<dbReference type="Gene3D" id="3.30.200.20">
    <property type="entry name" value="Phosphorylase Kinase, domain 1"/>
    <property type="match status" value="1"/>
</dbReference>
<dbReference type="Pfam" id="PF00018">
    <property type="entry name" value="SH3_1"/>
    <property type="match status" value="1"/>
</dbReference>
<dbReference type="InterPro" id="IPR051681">
    <property type="entry name" value="Ser/Thr_Kinases-Pseudokinases"/>
</dbReference>
<dbReference type="InterPro" id="IPR036028">
    <property type="entry name" value="SH3-like_dom_sf"/>
</dbReference>
<comment type="catalytic activity">
    <reaction evidence="9">
        <text>L-seryl-[protein] + ATP = O-phospho-L-seryl-[protein] + ADP + H(+)</text>
        <dbReference type="Rhea" id="RHEA:17989"/>
        <dbReference type="Rhea" id="RHEA-COMP:9863"/>
        <dbReference type="Rhea" id="RHEA-COMP:11604"/>
        <dbReference type="ChEBI" id="CHEBI:15378"/>
        <dbReference type="ChEBI" id="CHEBI:29999"/>
        <dbReference type="ChEBI" id="CHEBI:30616"/>
        <dbReference type="ChEBI" id="CHEBI:83421"/>
        <dbReference type="ChEBI" id="CHEBI:456216"/>
        <dbReference type="EC" id="2.7.11.25"/>
    </reaction>
</comment>
<protein>
    <recommendedName>
        <fullName evidence="3">mitogen-activated protein kinase kinase kinase</fullName>
        <ecNumber evidence="3">2.7.11.25</ecNumber>
    </recommendedName>
</protein>
<dbReference type="Pfam" id="PF07714">
    <property type="entry name" value="PK_Tyr_Ser-Thr"/>
    <property type="match status" value="1"/>
</dbReference>
<evidence type="ECO:0000256" key="1">
    <source>
        <dbReference type="ARBA" id="ARBA00001946"/>
    </source>
</evidence>
<feature type="coiled-coil region" evidence="12">
    <location>
        <begin position="356"/>
        <end position="409"/>
    </location>
</feature>
<keyword evidence="6 11" id="KW-0547">Nucleotide-binding</keyword>
<organism evidence="16 17">
    <name type="scientific">Mya arenaria</name>
    <name type="common">Soft-shell clam</name>
    <dbReference type="NCBI Taxonomy" id="6604"/>
    <lineage>
        <taxon>Eukaryota</taxon>
        <taxon>Metazoa</taxon>
        <taxon>Spiralia</taxon>
        <taxon>Lophotrochozoa</taxon>
        <taxon>Mollusca</taxon>
        <taxon>Bivalvia</taxon>
        <taxon>Autobranchia</taxon>
        <taxon>Heteroconchia</taxon>
        <taxon>Euheterodonta</taxon>
        <taxon>Imparidentia</taxon>
        <taxon>Neoheterodontei</taxon>
        <taxon>Myida</taxon>
        <taxon>Myoidea</taxon>
        <taxon>Myidae</taxon>
        <taxon>Mya</taxon>
    </lineage>
</organism>
<gene>
    <name evidence="16" type="ORF">MAR_002433</name>
</gene>
<evidence type="ECO:0000256" key="12">
    <source>
        <dbReference type="SAM" id="Coils"/>
    </source>
</evidence>
<feature type="binding site" evidence="11">
    <location>
        <position position="133"/>
    </location>
    <ligand>
        <name>ATP</name>
        <dbReference type="ChEBI" id="CHEBI:30616"/>
    </ligand>
</feature>
<feature type="compositionally biased region" description="Pro residues" evidence="13">
    <location>
        <begin position="427"/>
        <end position="436"/>
    </location>
</feature>
<evidence type="ECO:0000256" key="3">
    <source>
        <dbReference type="ARBA" id="ARBA00012406"/>
    </source>
</evidence>
<keyword evidence="4 10" id="KW-0728">SH3 domain</keyword>
<dbReference type="PROSITE" id="PS50002">
    <property type="entry name" value="SH3"/>
    <property type="match status" value="1"/>
</dbReference>
<dbReference type="PANTHER" id="PTHR44329">
    <property type="entry name" value="SERINE/THREONINE-PROTEIN KINASE TNNI3K-RELATED"/>
    <property type="match status" value="1"/>
</dbReference>
<keyword evidence="17" id="KW-1185">Reference proteome</keyword>
<dbReference type="SMART" id="SM00326">
    <property type="entry name" value="SH3"/>
    <property type="match status" value="1"/>
</dbReference>
<feature type="region of interest" description="Disordered" evidence="13">
    <location>
        <begin position="472"/>
        <end position="502"/>
    </location>
</feature>
<proteinExistence type="inferred from homology"/>
<evidence type="ECO:0000256" key="2">
    <source>
        <dbReference type="ARBA" id="ARBA00006529"/>
    </source>
</evidence>
<dbReference type="SUPFAM" id="SSF50044">
    <property type="entry name" value="SH3-domain"/>
    <property type="match status" value="1"/>
</dbReference>
<evidence type="ECO:0000256" key="4">
    <source>
        <dbReference type="ARBA" id="ARBA00022443"/>
    </source>
</evidence>
<sequence>MPCALRIDMSVASSSLVYARPSLQKKKSDGPFYTAIFDYEATRDDELTLRRGGQVEVLSTDAKISGDIGWWTGSVGDKVGIFPSNFVTKEQDVIRKIPLEIDYKELKLNDVIGVGGFGKVFHATWRGEVVAVKIANQDPDGPGATVTNVSQEAKLFWLLDHPNIVSLRGVCLQEPNLCLVMEYAAGGSLSRVLNGRQIHPSILVDWALQIARGMRYLHEEAPIPLIHRDLKSNNILMREEIVNEDLTNKTMMITDFGLAREMYCTTRMSAAGTYAWMAPEVIKNNTYSKHSDVWSYGVVLWELLTGETPYKGIDQLECWQQEPHFRPTFTGVMEMLEEVCSSAFVSTPHDSFHTLQEDWRAEIEEIEEELTKAALQHKHQEEFLKRREQEIAEREIELVERELNIMILQQKEVQTSPYRDRISSPESPAPQSPNHPPRLRAIAYPADGIKGKTWGPSSVQKDRRQRTSVIMSDGRWSKSAPSLEKNLKHLGGPHSNFRDEDESWPMDLAEGRRPALGQSKTLPADTGNLRRSLSIGRVGSSLCNMASILAGVAVGYDIRLSNTSGIHPNVQGAIDPTSPKSDSFILNRRDAYNSAVRDLFIEPDIDYRSCYSVTGSGHNTFHGYQTKYRPSIQDIPVQFMDSSILNTSSASSGGDASDSASTSQSTATLLPRASPSHRLSLGESDDGTITNLSQDGLLSTHQALKRQTSESSYSSDTSRTTVRSNRHSVTFEDEFNVSNLGNLGSREDRYKSPSDTSSNASPFHETPVAPPRRSKQNGGPKSAERPKTLDLANAKPGILKSTSSHSSSRESSQDSPRAMWVTPSESADRTPYWSTRSGMSPGNTPPHILHQKTLLDIDMEGQTLDPTQPLLVLQNQPNDSSQHEFNERL</sequence>
<name>A0ABY7FEU5_MYAAR</name>
<feature type="domain" description="Protein kinase" evidence="15">
    <location>
        <begin position="106"/>
        <end position="384"/>
    </location>
</feature>
<dbReference type="InterPro" id="IPR011009">
    <property type="entry name" value="Kinase-like_dom_sf"/>
</dbReference>
<feature type="region of interest" description="Disordered" evidence="13">
    <location>
        <begin position="646"/>
        <end position="727"/>
    </location>
</feature>
<evidence type="ECO:0000256" key="13">
    <source>
        <dbReference type="SAM" id="MobiDB-lite"/>
    </source>
</evidence>
<dbReference type="Proteomes" id="UP001164746">
    <property type="component" value="Chromosome 11"/>
</dbReference>
<evidence type="ECO:0000256" key="9">
    <source>
        <dbReference type="ARBA" id="ARBA00048329"/>
    </source>
</evidence>
<dbReference type="EMBL" id="CP111022">
    <property type="protein sequence ID" value="WAR20595.1"/>
    <property type="molecule type" value="Genomic_DNA"/>
</dbReference>
<dbReference type="Gene3D" id="2.30.30.40">
    <property type="entry name" value="SH3 Domains"/>
    <property type="match status" value="1"/>
</dbReference>
<dbReference type="Gene3D" id="1.10.510.10">
    <property type="entry name" value="Transferase(Phosphotransferase) domain 1"/>
    <property type="match status" value="1"/>
</dbReference>
<feature type="domain" description="SH3" evidence="14">
    <location>
        <begin position="28"/>
        <end position="92"/>
    </location>
</feature>
<keyword evidence="5" id="KW-0808">Transferase</keyword>
<evidence type="ECO:0000256" key="10">
    <source>
        <dbReference type="PROSITE-ProRule" id="PRU00192"/>
    </source>
</evidence>
<keyword evidence="7 11" id="KW-0067">ATP-binding</keyword>
<evidence type="ECO:0000259" key="15">
    <source>
        <dbReference type="PROSITE" id="PS50011"/>
    </source>
</evidence>
<keyword evidence="5" id="KW-0418">Kinase</keyword>
<feature type="region of interest" description="Disordered" evidence="13">
    <location>
        <begin position="739"/>
        <end position="832"/>
    </location>
</feature>
<dbReference type="InterPro" id="IPR001245">
    <property type="entry name" value="Ser-Thr/Tyr_kinase_cat_dom"/>
</dbReference>
<evidence type="ECO:0000256" key="11">
    <source>
        <dbReference type="PROSITE-ProRule" id="PRU10141"/>
    </source>
</evidence>
<evidence type="ECO:0000256" key="8">
    <source>
        <dbReference type="ARBA" id="ARBA00047559"/>
    </source>
</evidence>
<evidence type="ECO:0000313" key="16">
    <source>
        <dbReference type="EMBL" id="WAR20595.1"/>
    </source>
</evidence>
<evidence type="ECO:0000259" key="14">
    <source>
        <dbReference type="PROSITE" id="PS50002"/>
    </source>
</evidence>
<dbReference type="SUPFAM" id="SSF56112">
    <property type="entry name" value="Protein kinase-like (PK-like)"/>
    <property type="match status" value="1"/>
</dbReference>
<keyword evidence="5" id="KW-0723">Serine/threonine-protein kinase</keyword>
<dbReference type="InterPro" id="IPR000719">
    <property type="entry name" value="Prot_kinase_dom"/>
</dbReference>
<comment type="cofactor">
    <cofactor evidence="1">
        <name>Mg(2+)</name>
        <dbReference type="ChEBI" id="CHEBI:18420"/>
    </cofactor>
</comment>
<evidence type="ECO:0000256" key="6">
    <source>
        <dbReference type="ARBA" id="ARBA00022741"/>
    </source>
</evidence>
<dbReference type="InterPro" id="IPR017441">
    <property type="entry name" value="Protein_kinase_ATP_BS"/>
</dbReference>
<dbReference type="PANTHER" id="PTHR44329:SF293">
    <property type="entry name" value="MITOGEN-ACTIVATED PROTEIN KINASE KINASE KINASE"/>
    <property type="match status" value="1"/>
</dbReference>
<feature type="compositionally biased region" description="Low complexity" evidence="13">
    <location>
        <begin position="647"/>
        <end position="668"/>
    </location>
</feature>
<feature type="compositionally biased region" description="Polar residues" evidence="13">
    <location>
        <begin position="687"/>
        <end position="702"/>
    </location>
</feature>
<comment type="similarity">
    <text evidence="2">Belongs to the protein kinase superfamily. STE Ser/Thr protein kinase family. MAP kinase kinase kinase subfamily.</text>
</comment>
<dbReference type="EC" id="2.7.11.25" evidence="3"/>
<dbReference type="SMART" id="SM00220">
    <property type="entry name" value="S_TKc"/>
    <property type="match status" value="1"/>
</dbReference>
<keyword evidence="12" id="KW-0175">Coiled coil</keyword>
<feature type="region of interest" description="Disordered" evidence="13">
    <location>
        <begin position="414"/>
        <end position="439"/>
    </location>
</feature>
<evidence type="ECO:0000256" key="5">
    <source>
        <dbReference type="ARBA" id="ARBA00022527"/>
    </source>
</evidence>
<evidence type="ECO:0000256" key="7">
    <source>
        <dbReference type="ARBA" id="ARBA00022840"/>
    </source>
</evidence>
<dbReference type="PROSITE" id="PS50011">
    <property type="entry name" value="PROTEIN_KINASE_DOM"/>
    <property type="match status" value="1"/>
</dbReference>
<dbReference type="PRINTS" id="PR00452">
    <property type="entry name" value="SH3DOMAIN"/>
</dbReference>
<dbReference type="PROSITE" id="PS00108">
    <property type="entry name" value="PROTEIN_KINASE_ST"/>
    <property type="match status" value="1"/>
</dbReference>
<dbReference type="InterPro" id="IPR008271">
    <property type="entry name" value="Ser/Thr_kinase_AS"/>
</dbReference>
<comment type="catalytic activity">
    <reaction evidence="8">
        <text>L-threonyl-[protein] + ATP = O-phospho-L-threonyl-[protein] + ADP + H(+)</text>
        <dbReference type="Rhea" id="RHEA:46608"/>
        <dbReference type="Rhea" id="RHEA-COMP:11060"/>
        <dbReference type="Rhea" id="RHEA-COMP:11605"/>
        <dbReference type="ChEBI" id="CHEBI:15378"/>
        <dbReference type="ChEBI" id="CHEBI:30013"/>
        <dbReference type="ChEBI" id="CHEBI:30616"/>
        <dbReference type="ChEBI" id="CHEBI:61977"/>
        <dbReference type="ChEBI" id="CHEBI:456216"/>
        <dbReference type="EC" id="2.7.11.25"/>
    </reaction>
</comment>
<dbReference type="PROSITE" id="PS00107">
    <property type="entry name" value="PROTEIN_KINASE_ATP"/>
    <property type="match status" value="1"/>
</dbReference>
<accession>A0ABY7FEU5</accession>
<reference evidence="16" key="1">
    <citation type="submission" date="2022-11" db="EMBL/GenBank/DDBJ databases">
        <title>Centuries of genome instability and evolution in soft-shell clam transmissible cancer (bioRxiv).</title>
        <authorList>
            <person name="Hart S.F.M."/>
            <person name="Yonemitsu M.A."/>
            <person name="Giersch R.M."/>
            <person name="Beal B.F."/>
            <person name="Arriagada G."/>
            <person name="Davis B.W."/>
            <person name="Ostrander E.A."/>
            <person name="Goff S.P."/>
            <person name="Metzger M.J."/>
        </authorList>
    </citation>
    <scope>NUCLEOTIDE SEQUENCE</scope>
    <source>
        <strain evidence="16">MELC-2E11</strain>
        <tissue evidence="16">Siphon/mantle</tissue>
    </source>
</reference>
<dbReference type="InterPro" id="IPR001452">
    <property type="entry name" value="SH3_domain"/>
</dbReference>
<feature type="compositionally biased region" description="Low complexity" evidence="13">
    <location>
        <begin position="709"/>
        <end position="723"/>
    </location>
</feature>
<evidence type="ECO:0000313" key="17">
    <source>
        <dbReference type="Proteomes" id="UP001164746"/>
    </source>
</evidence>